<organism evidence="9 10">
    <name type="scientific">Anopheles minimus</name>
    <dbReference type="NCBI Taxonomy" id="112268"/>
    <lineage>
        <taxon>Eukaryota</taxon>
        <taxon>Metazoa</taxon>
        <taxon>Ecdysozoa</taxon>
        <taxon>Arthropoda</taxon>
        <taxon>Hexapoda</taxon>
        <taxon>Insecta</taxon>
        <taxon>Pterygota</taxon>
        <taxon>Neoptera</taxon>
        <taxon>Endopterygota</taxon>
        <taxon>Diptera</taxon>
        <taxon>Nematocera</taxon>
        <taxon>Culicoidea</taxon>
        <taxon>Culicidae</taxon>
        <taxon>Anophelinae</taxon>
        <taxon>Anopheles</taxon>
    </lineage>
</organism>
<keyword evidence="5" id="KW-0804">Transcription</keyword>
<proteinExistence type="inferred from homology"/>
<protein>
    <recommendedName>
        <fullName evidence="8">Transcriptional coactivator p15 (PC4) C-terminal domain-containing protein</fullName>
    </recommendedName>
</protein>
<feature type="compositionally biased region" description="Basic and acidic residues" evidence="7">
    <location>
        <begin position="471"/>
        <end position="486"/>
    </location>
</feature>
<keyword evidence="3" id="KW-0805">Transcription regulation</keyword>
<dbReference type="InterPro" id="IPR003173">
    <property type="entry name" value="PC4_C"/>
</dbReference>
<dbReference type="InterPro" id="IPR009044">
    <property type="entry name" value="ssDNA-bd_transcriptional_reg"/>
</dbReference>
<feature type="region of interest" description="Disordered" evidence="7">
    <location>
        <begin position="209"/>
        <end position="248"/>
    </location>
</feature>
<evidence type="ECO:0000256" key="6">
    <source>
        <dbReference type="ARBA" id="ARBA00023242"/>
    </source>
</evidence>
<comment type="subcellular location">
    <subcellularLocation>
        <location evidence="1">Nucleus</location>
    </subcellularLocation>
</comment>
<dbReference type="Proteomes" id="UP000075920">
    <property type="component" value="Unassembled WGS sequence"/>
</dbReference>
<dbReference type="SUPFAM" id="SSF54447">
    <property type="entry name" value="ssDNA-binding transcriptional regulator domain"/>
    <property type="match status" value="1"/>
</dbReference>
<dbReference type="PANTHER" id="PTHR13215">
    <property type="entry name" value="RNA POLYMERASE II TRANSCRIPTIONAL COACTIVATOR"/>
    <property type="match status" value="1"/>
</dbReference>
<dbReference type="AlphaFoldDB" id="A0A182WCY5"/>
<dbReference type="STRING" id="112268.A0A182WCY5"/>
<name>A0A182WCY5_9DIPT</name>
<evidence type="ECO:0000256" key="1">
    <source>
        <dbReference type="ARBA" id="ARBA00004123"/>
    </source>
</evidence>
<evidence type="ECO:0000313" key="9">
    <source>
        <dbReference type="EnsemblMetazoa" id="AMIN008222-PA"/>
    </source>
</evidence>
<feature type="compositionally biased region" description="Polar residues" evidence="7">
    <location>
        <begin position="224"/>
        <end position="248"/>
    </location>
</feature>
<evidence type="ECO:0000313" key="10">
    <source>
        <dbReference type="Proteomes" id="UP000075920"/>
    </source>
</evidence>
<dbReference type="VEuPathDB" id="VectorBase:AMIN008222"/>
<keyword evidence="10" id="KW-1185">Reference proteome</keyword>
<dbReference type="GO" id="GO:0060261">
    <property type="term" value="P:positive regulation of transcription initiation by RNA polymerase II"/>
    <property type="evidence" value="ECO:0007669"/>
    <property type="project" value="InterPro"/>
</dbReference>
<evidence type="ECO:0000259" key="8">
    <source>
        <dbReference type="Pfam" id="PF02229"/>
    </source>
</evidence>
<reference evidence="10" key="1">
    <citation type="submission" date="2013-03" db="EMBL/GenBank/DDBJ databases">
        <title>The Genome Sequence of Anopheles minimus MINIMUS1.</title>
        <authorList>
            <consortium name="The Broad Institute Genomics Platform"/>
            <person name="Neafsey D.E."/>
            <person name="Walton C."/>
            <person name="Walker B."/>
            <person name="Young S.K."/>
            <person name="Zeng Q."/>
            <person name="Gargeya S."/>
            <person name="Fitzgerald M."/>
            <person name="Haas B."/>
            <person name="Abouelleil A."/>
            <person name="Allen A.W."/>
            <person name="Alvarado L."/>
            <person name="Arachchi H.M."/>
            <person name="Berlin A.M."/>
            <person name="Chapman S.B."/>
            <person name="Gainer-Dewar J."/>
            <person name="Goldberg J."/>
            <person name="Griggs A."/>
            <person name="Gujja S."/>
            <person name="Hansen M."/>
            <person name="Howarth C."/>
            <person name="Imamovic A."/>
            <person name="Ireland A."/>
            <person name="Larimer J."/>
            <person name="McCowan C."/>
            <person name="Murphy C."/>
            <person name="Pearson M."/>
            <person name="Poon T.W."/>
            <person name="Priest M."/>
            <person name="Roberts A."/>
            <person name="Saif S."/>
            <person name="Shea T."/>
            <person name="Sisk P."/>
            <person name="Sykes S."/>
            <person name="Wortman J."/>
            <person name="Nusbaum C."/>
            <person name="Birren B."/>
        </authorList>
    </citation>
    <scope>NUCLEOTIDE SEQUENCE [LARGE SCALE GENOMIC DNA]</scope>
    <source>
        <strain evidence="10">MINIMUS1</strain>
    </source>
</reference>
<dbReference type="Gene3D" id="2.30.31.10">
    <property type="entry name" value="Transcriptional Coactivator Pc4, Chain A"/>
    <property type="match status" value="1"/>
</dbReference>
<keyword evidence="4" id="KW-0238">DNA-binding</keyword>
<dbReference type="GO" id="GO:0005634">
    <property type="term" value="C:nucleus"/>
    <property type="evidence" value="ECO:0007669"/>
    <property type="project" value="UniProtKB-SubCell"/>
</dbReference>
<dbReference type="InterPro" id="IPR045125">
    <property type="entry name" value="Sub1/Tcp4-like"/>
</dbReference>
<evidence type="ECO:0000256" key="3">
    <source>
        <dbReference type="ARBA" id="ARBA00023015"/>
    </source>
</evidence>
<dbReference type="Pfam" id="PF02229">
    <property type="entry name" value="PC4"/>
    <property type="match status" value="1"/>
</dbReference>
<dbReference type="EnsemblMetazoa" id="AMIN008222-RA">
    <property type="protein sequence ID" value="AMIN008222-PA"/>
    <property type="gene ID" value="AMIN008222"/>
</dbReference>
<evidence type="ECO:0000256" key="5">
    <source>
        <dbReference type="ARBA" id="ARBA00023163"/>
    </source>
</evidence>
<accession>A0A182WCY5</accession>
<feature type="region of interest" description="Disordered" evidence="7">
    <location>
        <begin position="453"/>
        <end position="497"/>
    </location>
</feature>
<dbReference type="GO" id="GO:0003677">
    <property type="term" value="F:DNA binding"/>
    <property type="evidence" value="ECO:0007669"/>
    <property type="project" value="UniProtKB-KW"/>
</dbReference>
<feature type="compositionally biased region" description="Basic and acidic residues" evidence="7">
    <location>
        <begin position="209"/>
        <end position="222"/>
    </location>
</feature>
<evidence type="ECO:0000256" key="7">
    <source>
        <dbReference type="SAM" id="MobiDB-lite"/>
    </source>
</evidence>
<feature type="domain" description="Transcriptional coactivator p15 (PC4) C-terminal" evidence="8">
    <location>
        <begin position="496"/>
        <end position="546"/>
    </location>
</feature>
<evidence type="ECO:0000256" key="4">
    <source>
        <dbReference type="ARBA" id="ARBA00023125"/>
    </source>
</evidence>
<reference evidence="9" key="2">
    <citation type="submission" date="2020-05" db="UniProtKB">
        <authorList>
            <consortium name="EnsemblMetazoa"/>
        </authorList>
    </citation>
    <scope>IDENTIFICATION</scope>
    <source>
        <strain evidence="9">MINIMUS1</strain>
    </source>
</reference>
<comment type="similarity">
    <text evidence="2">Belongs to the transcriptional coactivator PC4 family.</text>
</comment>
<keyword evidence="6" id="KW-0539">Nucleus</keyword>
<sequence>MATNNVKLPDLIHKWIEVQKKVTELERTKPLDIDAINLTLLLKSMGLRLQYLDFEPEKSNADNLTITVKCNKSGMKAELSYELLRCSCPEKADRDSSFWEVQGTGPTVFSKFKNNASSNLLPDVSESCALVSKAMLSNLLDYYEASIREVKEGKEQAMLHSPLKSPRPKVSVISPGLTVKKPFSTPPAEGKCSSRIDTVSGVAEQKLKEQEIESKDHGKDETIPNCSSSLSHNSGEGETKSNTSSESVGINNKTHEMLHSDHPVNKPVVDAVLSPAHTSVADDNAYEAMRTLVTSSPNDMPASMPDAQLDRDRNVISYLQEARSQIDMALLLMKINTTQEGPKGFGGNKTPHQATTISRKPVVSTPKFVQPRSSSLLSIERRRPPIDVGTVKKISSTSTLQSISRLSIGSGTGRADTPRPTVAQVKSVAALRKPAGMRPISLGVHDTCSTHIYKMPKNKKKESSTDSDTSFEDRTPAKKPKPEKSSDAGQNPFSIQLDKNRKVSVSEFKGRVYVGIREYYDKDGKEMPSKKGISLSVPQWKKLLENADAINEQIKNF</sequence>
<dbReference type="GO" id="GO:0003713">
    <property type="term" value="F:transcription coactivator activity"/>
    <property type="evidence" value="ECO:0007669"/>
    <property type="project" value="InterPro"/>
</dbReference>
<evidence type="ECO:0000256" key="2">
    <source>
        <dbReference type="ARBA" id="ARBA00009001"/>
    </source>
</evidence>